<protein>
    <recommendedName>
        <fullName evidence="12">Bestrophin homolog</fullName>
    </recommendedName>
</protein>
<evidence type="ECO:0000256" key="4">
    <source>
        <dbReference type="ARBA" id="ARBA00022692"/>
    </source>
</evidence>
<organism evidence="10 11">
    <name type="scientific">Cyclotella atomus</name>
    <dbReference type="NCBI Taxonomy" id="382360"/>
    <lineage>
        <taxon>Eukaryota</taxon>
        <taxon>Sar</taxon>
        <taxon>Stramenopiles</taxon>
        <taxon>Ochrophyta</taxon>
        <taxon>Bacillariophyta</taxon>
        <taxon>Coscinodiscophyceae</taxon>
        <taxon>Thalassiosirophycidae</taxon>
        <taxon>Stephanodiscales</taxon>
        <taxon>Stephanodiscaceae</taxon>
        <taxon>Cyclotella</taxon>
    </lineage>
</organism>
<keyword evidence="6" id="KW-0406">Ion transport</keyword>
<feature type="compositionally biased region" description="Polar residues" evidence="8">
    <location>
        <begin position="147"/>
        <end position="156"/>
    </location>
</feature>
<keyword evidence="4 9" id="KW-0812">Transmembrane</keyword>
<keyword evidence="5 9" id="KW-1133">Transmembrane helix</keyword>
<feature type="region of interest" description="Disordered" evidence="8">
    <location>
        <begin position="146"/>
        <end position="236"/>
    </location>
</feature>
<evidence type="ECO:0000256" key="7">
    <source>
        <dbReference type="ARBA" id="ARBA00023136"/>
    </source>
</evidence>
<evidence type="ECO:0000256" key="1">
    <source>
        <dbReference type="ARBA" id="ARBA00004651"/>
    </source>
</evidence>
<comment type="caution">
    <text evidence="10">The sequence shown here is derived from an EMBL/GenBank/DDBJ whole genome shotgun (WGS) entry which is preliminary data.</text>
</comment>
<feature type="compositionally biased region" description="Basic and acidic residues" evidence="8">
    <location>
        <begin position="171"/>
        <end position="183"/>
    </location>
</feature>
<dbReference type="AlphaFoldDB" id="A0ABD3NRM1"/>
<dbReference type="InterPro" id="IPR044669">
    <property type="entry name" value="YneE/VCCN1/2-like"/>
</dbReference>
<feature type="compositionally biased region" description="Polar residues" evidence="8">
    <location>
        <begin position="79"/>
        <end position="90"/>
    </location>
</feature>
<evidence type="ECO:0000313" key="10">
    <source>
        <dbReference type="EMBL" id="KAL3778730.1"/>
    </source>
</evidence>
<dbReference type="GO" id="GO:0006811">
    <property type="term" value="P:monoatomic ion transport"/>
    <property type="evidence" value="ECO:0007669"/>
    <property type="project" value="UniProtKB-KW"/>
</dbReference>
<keyword evidence="7 9" id="KW-0472">Membrane</keyword>
<feature type="compositionally biased region" description="Basic and acidic residues" evidence="8">
    <location>
        <begin position="190"/>
        <end position="202"/>
    </location>
</feature>
<evidence type="ECO:0000256" key="6">
    <source>
        <dbReference type="ARBA" id="ARBA00023065"/>
    </source>
</evidence>
<dbReference type="GO" id="GO:0005886">
    <property type="term" value="C:plasma membrane"/>
    <property type="evidence" value="ECO:0007669"/>
    <property type="project" value="UniProtKB-SubCell"/>
</dbReference>
<dbReference type="Pfam" id="PF25539">
    <property type="entry name" value="Bestrophin_2"/>
    <property type="match status" value="1"/>
</dbReference>
<feature type="transmembrane region" description="Helical" evidence="9">
    <location>
        <begin position="490"/>
        <end position="509"/>
    </location>
</feature>
<evidence type="ECO:0000256" key="5">
    <source>
        <dbReference type="ARBA" id="ARBA00022989"/>
    </source>
</evidence>
<evidence type="ECO:0008006" key="12">
    <source>
        <dbReference type="Google" id="ProtNLM"/>
    </source>
</evidence>
<feature type="transmembrane region" description="Helical" evidence="9">
    <location>
        <begin position="515"/>
        <end position="535"/>
    </location>
</feature>
<dbReference type="PANTHER" id="PTHR33281">
    <property type="entry name" value="UPF0187 PROTEIN YNEE"/>
    <property type="match status" value="1"/>
</dbReference>
<feature type="compositionally biased region" description="Basic and acidic residues" evidence="8">
    <location>
        <begin position="44"/>
        <end position="58"/>
    </location>
</feature>
<feature type="compositionally biased region" description="Polar residues" evidence="8">
    <location>
        <begin position="19"/>
        <end position="33"/>
    </location>
</feature>
<dbReference type="EMBL" id="JALLPJ020000972">
    <property type="protein sequence ID" value="KAL3778730.1"/>
    <property type="molecule type" value="Genomic_DNA"/>
</dbReference>
<feature type="compositionally biased region" description="Polar residues" evidence="8">
    <location>
        <begin position="213"/>
        <end position="224"/>
    </location>
</feature>
<dbReference type="Proteomes" id="UP001530400">
    <property type="component" value="Unassembled WGS sequence"/>
</dbReference>
<name>A0ABD3NRM1_9STRA</name>
<evidence type="ECO:0000256" key="3">
    <source>
        <dbReference type="ARBA" id="ARBA00022475"/>
    </source>
</evidence>
<feature type="region of interest" description="Disordered" evidence="8">
    <location>
        <begin position="1"/>
        <end position="104"/>
    </location>
</feature>
<comment type="subcellular location">
    <subcellularLocation>
        <location evidence="1">Cell membrane</location>
        <topology evidence="1">Multi-pass membrane protein</topology>
    </subcellularLocation>
</comment>
<feature type="transmembrane region" description="Helical" evidence="9">
    <location>
        <begin position="289"/>
        <end position="309"/>
    </location>
</feature>
<reference evidence="10 11" key="1">
    <citation type="submission" date="2024-10" db="EMBL/GenBank/DDBJ databases">
        <title>Updated reference genomes for cyclostephanoid diatoms.</title>
        <authorList>
            <person name="Roberts W.R."/>
            <person name="Alverson A.J."/>
        </authorList>
    </citation>
    <scope>NUCLEOTIDE SEQUENCE [LARGE SCALE GENOMIC DNA]</scope>
    <source>
        <strain evidence="10 11">AJA010-31</strain>
    </source>
</reference>
<evidence type="ECO:0000256" key="8">
    <source>
        <dbReference type="SAM" id="MobiDB-lite"/>
    </source>
</evidence>
<evidence type="ECO:0000313" key="11">
    <source>
        <dbReference type="Proteomes" id="UP001530400"/>
    </source>
</evidence>
<feature type="transmembrane region" description="Helical" evidence="9">
    <location>
        <begin position="315"/>
        <end position="336"/>
    </location>
</feature>
<keyword evidence="11" id="KW-1185">Reference proteome</keyword>
<accession>A0ABD3NRM1</accession>
<evidence type="ECO:0000256" key="9">
    <source>
        <dbReference type="SAM" id="Phobius"/>
    </source>
</evidence>
<keyword evidence="2" id="KW-0813">Transport</keyword>
<proteinExistence type="predicted"/>
<sequence length="576" mass="64888">MKNDNTLETIAFIGGDANPKSSLPSGDTNVTNRRSSRMKIRLSPKTDGKRRGSIEKARSILKSLSPKKDRDGDVFFSPYQGNDNDPSSETKTTEGRKSVVIGSTETITDGRPLLRFSAGSSSLDVTGSNDGNTRVPSMVLKSAVRPTISSLDSSSDATKDPEGSAPLRPKRTVDASRDRHSEWHNLASDSMREKRKSDHSPDIEAPPSRLRSRTSIAENQTRAIRSSEGSKRRRLSRRARTRLTMREVNSHVQPGRHFSSLESMCHFEKRKTVTIPKIIDFFLRIEGKLIAVNVAISAIITLIVVHTFPEKWQDSLKATSLAVSILGAFLSFALVFRTQTCYNRWWEARTQWGRMTSACVGIAGQARNWFVDEDLVDKFLTHCIVFPYACKSVLRGNLLNDPTEEGPRFLHSGMLTDADLGVIIRHGRPPFTLLEIMRRIMFEALCQEECEFPPEMLNGILISMEQSLWELNLNFGACLKISGTRMPASYTLFMRSFVIFFFVMANLTWAPTLKWLTPIITGFMVFVINTVIVIGDQMMHPFDLQWAGLALQKFCVIIEHECMNVARRHADIEFLF</sequence>
<evidence type="ECO:0000256" key="2">
    <source>
        <dbReference type="ARBA" id="ARBA00022448"/>
    </source>
</evidence>
<keyword evidence="3" id="KW-1003">Cell membrane</keyword>
<dbReference type="PANTHER" id="PTHR33281:SF19">
    <property type="entry name" value="VOLTAGE-DEPENDENT ANION CHANNEL-FORMING PROTEIN YNEE"/>
    <property type="match status" value="1"/>
</dbReference>
<gene>
    <name evidence="10" type="ORF">ACHAWO_013754</name>
</gene>